<evidence type="ECO:0000256" key="3">
    <source>
        <dbReference type="ARBA" id="ARBA00022801"/>
    </source>
</evidence>
<dbReference type="Proteomes" id="UP001642464">
    <property type="component" value="Unassembled WGS sequence"/>
</dbReference>
<dbReference type="Gene3D" id="3.90.1720.30">
    <property type="entry name" value="PPPDE domains"/>
    <property type="match status" value="1"/>
</dbReference>
<dbReference type="PANTHER" id="PTHR12378:SF80">
    <property type="entry name" value="IP06716P-RELATED"/>
    <property type="match status" value="1"/>
</dbReference>
<sequence length="249" mass="27588">MTEALPRSGSFVEDHFQDASCLRQASHCFKEVYIAHPAEVFSGSQVLLHVYELFEFVRVNKILASELLPLGGALHAGVEVYGREWSYGGSSGSGTGIVCEVPRTNRKHRYRESIPLGYTRLTKAEVALVLGDLVEVWRGEDYHWLNNNCLSFANAFCRKLGVGGIPAWIDRLPRGVSAVKQGMQCVAERVRDLADGTLEVVHVLGSIACIKRLKLGPFQHCQIVCLSFLTASLHEMLKTCEAIVEGWID</sequence>
<evidence type="ECO:0000256" key="2">
    <source>
        <dbReference type="ARBA" id="ARBA00022670"/>
    </source>
</evidence>
<comment type="caution">
    <text evidence="5">The sequence shown here is derived from an EMBL/GenBank/DDBJ whole genome shotgun (WGS) entry which is preliminary data.</text>
</comment>
<dbReference type="EMBL" id="CAXAMM010010269">
    <property type="protein sequence ID" value="CAK9022893.1"/>
    <property type="molecule type" value="Genomic_DNA"/>
</dbReference>
<feature type="domain" description="PPPDE" evidence="4">
    <location>
        <begin position="44"/>
        <end position="184"/>
    </location>
</feature>
<comment type="similarity">
    <text evidence="1">Belongs to the DeSI family.</text>
</comment>
<organism evidence="5 6">
    <name type="scientific">Durusdinium trenchii</name>
    <dbReference type="NCBI Taxonomy" id="1381693"/>
    <lineage>
        <taxon>Eukaryota</taxon>
        <taxon>Sar</taxon>
        <taxon>Alveolata</taxon>
        <taxon>Dinophyceae</taxon>
        <taxon>Suessiales</taxon>
        <taxon>Symbiodiniaceae</taxon>
        <taxon>Durusdinium</taxon>
    </lineage>
</organism>
<evidence type="ECO:0000313" key="5">
    <source>
        <dbReference type="EMBL" id="CAK9022893.1"/>
    </source>
</evidence>
<proteinExistence type="inferred from homology"/>
<keyword evidence="3" id="KW-0378">Hydrolase</keyword>
<gene>
    <name evidence="5" type="ORF">SCF082_LOCUS15967</name>
</gene>
<dbReference type="InterPro" id="IPR008580">
    <property type="entry name" value="PPPDE_dom"/>
</dbReference>
<protein>
    <submittedName>
        <fullName evidence="5">Deubiquitinase DESI2 (Desumoylating isopeptidase 2) (DeSI-2) (PPPDE peptidase domain-containing protein 1) (Protein FAM152A)</fullName>
    </submittedName>
</protein>
<reference evidence="5 6" key="1">
    <citation type="submission" date="2024-02" db="EMBL/GenBank/DDBJ databases">
        <authorList>
            <person name="Chen Y."/>
            <person name="Shah S."/>
            <person name="Dougan E. K."/>
            <person name="Thang M."/>
            <person name="Chan C."/>
        </authorList>
    </citation>
    <scope>NUCLEOTIDE SEQUENCE [LARGE SCALE GENOMIC DNA]</scope>
</reference>
<dbReference type="PROSITE" id="PS51858">
    <property type="entry name" value="PPPDE"/>
    <property type="match status" value="1"/>
</dbReference>
<evidence type="ECO:0000259" key="4">
    <source>
        <dbReference type="PROSITE" id="PS51858"/>
    </source>
</evidence>
<evidence type="ECO:0000313" key="6">
    <source>
        <dbReference type="Proteomes" id="UP001642464"/>
    </source>
</evidence>
<dbReference type="PANTHER" id="PTHR12378">
    <property type="entry name" value="DESUMOYLATING ISOPEPTIDASE"/>
    <property type="match status" value="1"/>
</dbReference>
<evidence type="ECO:0000256" key="1">
    <source>
        <dbReference type="ARBA" id="ARBA00008140"/>
    </source>
</evidence>
<name>A0ABP0K9E5_9DINO</name>
<dbReference type="Pfam" id="PF05903">
    <property type="entry name" value="Peptidase_C97"/>
    <property type="match status" value="1"/>
</dbReference>
<accession>A0ABP0K9E5</accession>
<keyword evidence="2" id="KW-0645">Protease</keyword>
<keyword evidence="6" id="KW-1185">Reference proteome</keyword>
<dbReference type="SMART" id="SM01179">
    <property type="entry name" value="DUF862"/>
    <property type="match status" value="1"/>
</dbReference>
<dbReference type="InterPro" id="IPR042266">
    <property type="entry name" value="PPPDE_sf"/>
</dbReference>